<dbReference type="OrthoDB" id="9804377at2"/>
<dbReference type="GO" id="GO:0005524">
    <property type="term" value="F:ATP binding"/>
    <property type="evidence" value="ECO:0007669"/>
    <property type="project" value="UniProtKB-KW"/>
</dbReference>
<evidence type="ECO:0000256" key="1">
    <source>
        <dbReference type="ARBA" id="ARBA00022679"/>
    </source>
</evidence>
<reference evidence="7 8" key="1">
    <citation type="submission" date="2012-01" db="EMBL/GenBank/DDBJ databases">
        <title>The Genome Sequence of Scardovia wiggsiae F0424.</title>
        <authorList>
            <consortium name="The Broad Institute Genome Sequencing Platform"/>
            <person name="Earl A."/>
            <person name="Ward D."/>
            <person name="Feldgarden M."/>
            <person name="Gevers D."/>
            <person name="Izard J."/>
            <person name="Ganesan A."/>
            <person name="Baranova O.V."/>
            <person name="Blanton J.M."/>
            <person name="Tanner A.C."/>
            <person name="Mathney J."/>
            <person name="Dewhirst F.E."/>
            <person name="Young S.K."/>
            <person name="Zeng Q."/>
            <person name="Gargeya S."/>
            <person name="Fitzgerald M."/>
            <person name="Haas B."/>
            <person name="Abouelleil A."/>
            <person name="Alvarado L."/>
            <person name="Arachchi H.M."/>
            <person name="Berlin A."/>
            <person name="Chapman S.B."/>
            <person name="Gearin G."/>
            <person name="Goldberg J."/>
            <person name="Griggs A."/>
            <person name="Gujja S."/>
            <person name="Hansen M."/>
            <person name="Heiman D."/>
            <person name="Howarth C."/>
            <person name="Larimer J."/>
            <person name="Lui A."/>
            <person name="MacDonald P.J.P."/>
            <person name="McCowen C."/>
            <person name="Montmayeur A."/>
            <person name="Murphy C."/>
            <person name="Neiman D."/>
            <person name="Pearson M."/>
            <person name="Priest M."/>
            <person name="Roberts A."/>
            <person name="Saif S."/>
            <person name="Shea T."/>
            <person name="Sisk P."/>
            <person name="Stolte C."/>
            <person name="Sykes S."/>
            <person name="Wortman J."/>
            <person name="Nusbaum C."/>
            <person name="Birren B."/>
        </authorList>
    </citation>
    <scope>NUCLEOTIDE SEQUENCE [LARGE SCALE GENOMIC DNA]</scope>
    <source>
        <strain evidence="7 8">F0424</strain>
    </source>
</reference>
<dbReference type="STRING" id="857290.HMPREF9156_00071"/>
<sequence length="278" mass="29475">MNILKAFYTEHMAQLTGSPSTAGGPHGYRGISSPVFTRCAIFAAGEYYEEIPYLDKTSYVIAADGGLDYALAAGATPHALIGDNDSLADPAAAGSLAEDTDIITLPSQKDDTDLSAAVKYAWDKGLHQFDIYGALGRQIDHTISSMTILALIAQSGGIAFLHGDHTIVTAICDARMEFPHGYVAPRRMVSIFAYSDVCTDVSVTGLKYGLDHATVKSINDFGSRNEFVGDTKSSIEVSSGTLLITYPSEAPYPTVVTQRDPAKSLGAMSTAVSSHLAH</sequence>
<keyword evidence="3 7" id="KW-0418">Kinase</keyword>
<dbReference type="GO" id="GO:0009229">
    <property type="term" value="P:thiamine diphosphate biosynthetic process"/>
    <property type="evidence" value="ECO:0007669"/>
    <property type="project" value="InterPro"/>
</dbReference>
<dbReference type="SUPFAM" id="SSF63862">
    <property type="entry name" value="Thiamin pyrophosphokinase, substrate-binding domain"/>
    <property type="match status" value="1"/>
</dbReference>
<dbReference type="GO" id="GO:0006772">
    <property type="term" value="P:thiamine metabolic process"/>
    <property type="evidence" value="ECO:0007669"/>
    <property type="project" value="UniProtKB-UniRule"/>
</dbReference>
<protein>
    <recommendedName>
        <fullName evidence="5">Thiamine diphosphokinase</fullName>
        <ecNumber evidence="5">2.7.6.2</ecNumber>
    </recommendedName>
</protein>
<dbReference type="InterPro" id="IPR007373">
    <property type="entry name" value="Thiamin_PyroPKinase_B1-bd"/>
</dbReference>
<dbReference type="GO" id="GO:0016301">
    <property type="term" value="F:kinase activity"/>
    <property type="evidence" value="ECO:0007669"/>
    <property type="project" value="UniProtKB-KW"/>
</dbReference>
<dbReference type="InterPro" id="IPR036759">
    <property type="entry name" value="TPK_catalytic_sf"/>
</dbReference>
<dbReference type="NCBIfam" id="TIGR01378">
    <property type="entry name" value="thi_PPkinase"/>
    <property type="match status" value="1"/>
</dbReference>
<evidence type="ECO:0000256" key="5">
    <source>
        <dbReference type="NCBIfam" id="TIGR01378"/>
    </source>
</evidence>
<dbReference type="GO" id="GO:0030975">
    <property type="term" value="F:thiamine binding"/>
    <property type="evidence" value="ECO:0007669"/>
    <property type="project" value="InterPro"/>
</dbReference>
<dbReference type="GO" id="GO:0004788">
    <property type="term" value="F:thiamine diphosphokinase activity"/>
    <property type="evidence" value="ECO:0007669"/>
    <property type="project" value="UniProtKB-UniRule"/>
</dbReference>
<proteinExistence type="predicted"/>
<evidence type="ECO:0000256" key="3">
    <source>
        <dbReference type="ARBA" id="ARBA00022777"/>
    </source>
</evidence>
<feature type="domain" description="Thiamin pyrophosphokinase thiamin-binding" evidence="6">
    <location>
        <begin position="163"/>
        <end position="243"/>
    </location>
</feature>
<dbReference type="Pfam" id="PF04263">
    <property type="entry name" value="TPK_catalytic"/>
    <property type="match status" value="1"/>
</dbReference>
<dbReference type="InterPro" id="IPR036371">
    <property type="entry name" value="TPK_B1-bd_sf"/>
</dbReference>
<dbReference type="AlphaFoldDB" id="J0LN95"/>
<dbReference type="PANTHER" id="PTHR41299:SF1">
    <property type="entry name" value="THIAMINE PYROPHOSPHOKINASE"/>
    <property type="match status" value="1"/>
</dbReference>
<dbReference type="HOGENOM" id="CLU_044237_1_2_11"/>
<evidence type="ECO:0000313" key="7">
    <source>
        <dbReference type="EMBL" id="EJD65307.1"/>
    </source>
</evidence>
<dbReference type="EMBL" id="AGZS01000001">
    <property type="protein sequence ID" value="EJD65307.1"/>
    <property type="molecule type" value="Genomic_DNA"/>
</dbReference>
<dbReference type="Proteomes" id="UP000006415">
    <property type="component" value="Unassembled WGS sequence"/>
</dbReference>
<dbReference type="InterPro" id="IPR053149">
    <property type="entry name" value="TPK"/>
</dbReference>
<dbReference type="CDD" id="cd07995">
    <property type="entry name" value="TPK"/>
    <property type="match status" value="1"/>
</dbReference>
<name>J0LN95_9BIFI</name>
<dbReference type="Gene3D" id="3.40.50.10240">
    <property type="entry name" value="Thiamin pyrophosphokinase, catalytic domain"/>
    <property type="match status" value="1"/>
</dbReference>
<dbReference type="Pfam" id="PF04265">
    <property type="entry name" value="TPK_B1_binding"/>
    <property type="match status" value="1"/>
</dbReference>
<keyword evidence="4" id="KW-0067">ATP-binding</keyword>
<dbReference type="SMART" id="SM00983">
    <property type="entry name" value="TPK_B1_binding"/>
    <property type="match status" value="1"/>
</dbReference>
<dbReference type="PANTHER" id="PTHR41299">
    <property type="entry name" value="THIAMINE PYROPHOSPHOKINASE"/>
    <property type="match status" value="1"/>
</dbReference>
<gene>
    <name evidence="7" type="ORF">HMPREF9156_00071</name>
</gene>
<dbReference type="EC" id="2.7.6.2" evidence="5"/>
<dbReference type="eggNOG" id="COG1564">
    <property type="taxonomic scope" value="Bacteria"/>
</dbReference>
<dbReference type="RefSeq" id="WP_007147139.1">
    <property type="nucleotide sequence ID" value="NZ_AKCI01000001.1"/>
</dbReference>
<organism evidence="7 8">
    <name type="scientific">Scardovia wiggsiae F0424</name>
    <dbReference type="NCBI Taxonomy" id="857290"/>
    <lineage>
        <taxon>Bacteria</taxon>
        <taxon>Bacillati</taxon>
        <taxon>Actinomycetota</taxon>
        <taxon>Actinomycetes</taxon>
        <taxon>Bifidobacteriales</taxon>
        <taxon>Bifidobacteriaceae</taxon>
        <taxon>Scardovia</taxon>
    </lineage>
</organism>
<dbReference type="SUPFAM" id="SSF63999">
    <property type="entry name" value="Thiamin pyrophosphokinase, catalytic domain"/>
    <property type="match status" value="1"/>
</dbReference>
<dbReference type="InterPro" id="IPR007371">
    <property type="entry name" value="TPK_catalytic"/>
</dbReference>
<evidence type="ECO:0000256" key="2">
    <source>
        <dbReference type="ARBA" id="ARBA00022741"/>
    </source>
</evidence>
<keyword evidence="2" id="KW-0547">Nucleotide-binding</keyword>
<keyword evidence="1" id="KW-0808">Transferase</keyword>
<comment type="caution">
    <text evidence="7">The sequence shown here is derived from an EMBL/GenBank/DDBJ whole genome shotgun (WGS) entry which is preliminary data.</text>
</comment>
<keyword evidence="8" id="KW-1185">Reference proteome</keyword>
<evidence type="ECO:0000259" key="6">
    <source>
        <dbReference type="SMART" id="SM00983"/>
    </source>
</evidence>
<evidence type="ECO:0000313" key="8">
    <source>
        <dbReference type="Proteomes" id="UP000006415"/>
    </source>
</evidence>
<accession>J0LN95</accession>
<dbReference type="InterPro" id="IPR006282">
    <property type="entry name" value="Thi_PPkinase"/>
</dbReference>
<evidence type="ECO:0000256" key="4">
    <source>
        <dbReference type="ARBA" id="ARBA00022840"/>
    </source>
</evidence>